<dbReference type="AlphaFoldDB" id="A0A174LF41"/>
<keyword evidence="5" id="KW-1185">Reference proteome</keyword>
<dbReference type="EMBL" id="UAVW01000015">
    <property type="protein sequence ID" value="SQB14273.1"/>
    <property type="molecule type" value="Genomic_DNA"/>
</dbReference>
<evidence type="ECO:0000313" key="3">
    <source>
        <dbReference type="EMBL" id="SQB14273.1"/>
    </source>
</evidence>
<dbReference type="EMBL" id="CZAB01000025">
    <property type="protein sequence ID" value="CUP20475.1"/>
    <property type="molecule type" value="Genomic_DNA"/>
</dbReference>
<evidence type="ECO:0000313" key="2">
    <source>
        <dbReference type="EMBL" id="CUP20475.1"/>
    </source>
</evidence>
<protein>
    <submittedName>
        <fullName evidence="2">Uncharacterized protein</fullName>
    </submittedName>
</protein>
<dbReference type="Proteomes" id="UP000095512">
    <property type="component" value="Unassembled WGS sequence"/>
</dbReference>
<reference evidence="3 5" key="2">
    <citation type="submission" date="2018-06" db="EMBL/GenBank/DDBJ databases">
        <authorList>
            <consortium name="Pathogen Informatics"/>
            <person name="Doyle S."/>
        </authorList>
    </citation>
    <scope>NUCLEOTIDE SEQUENCE [LARGE SCALE GENOMIC DNA]</scope>
    <source>
        <strain evidence="3 5">NCTC11224</strain>
    </source>
</reference>
<reference evidence="2 4" key="1">
    <citation type="submission" date="2015-09" db="EMBL/GenBank/DDBJ databases">
        <authorList>
            <consortium name="Pathogen Informatics"/>
        </authorList>
    </citation>
    <scope>NUCLEOTIDE SEQUENCE [LARGE SCALE GENOMIC DNA]</scope>
    <source>
        <strain evidence="2 4">2789STDY5834865</strain>
    </source>
</reference>
<name>A0A174LF41_9FIRM</name>
<evidence type="ECO:0000256" key="1">
    <source>
        <dbReference type="SAM" id="MobiDB-lite"/>
    </source>
</evidence>
<dbReference type="Proteomes" id="UP000251853">
    <property type="component" value="Unassembled WGS sequence"/>
</dbReference>
<organism evidence="2 4">
    <name type="scientific">Enterocloster clostridioformis</name>
    <dbReference type="NCBI Taxonomy" id="1531"/>
    <lineage>
        <taxon>Bacteria</taxon>
        <taxon>Bacillati</taxon>
        <taxon>Bacillota</taxon>
        <taxon>Clostridia</taxon>
        <taxon>Lachnospirales</taxon>
        <taxon>Lachnospiraceae</taxon>
        <taxon>Enterocloster</taxon>
    </lineage>
</organism>
<accession>A0A174LF41</accession>
<sequence>MELTSTDTTSENGRSSLMVYRVFPSPQDSHMPKPRP</sequence>
<feature type="region of interest" description="Disordered" evidence="1">
    <location>
        <begin position="1"/>
        <end position="36"/>
    </location>
</feature>
<proteinExistence type="predicted"/>
<feature type="compositionally biased region" description="Polar residues" evidence="1">
    <location>
        <begin position="1"/>
        <end position="15"/>
    </location>
</feature>
<evidence type="ECO:0000313" key="4">
    <source>
        <dbReference type="Proteomes" id="UP000095512"/>
    </source>
</evidence>
<evidence type="ECO:0000313" key="5">
    <source>
        <dbReference type="Proteomes" id="UP000251853"/>
    </source>
</evidence>
<gene>
    <name evidence="2" type="ORF">ERS852480_02838</name>
    <name evidence="3" type="ORF">NCTC11224_03310</name>
</gene>